<comment type="caution">
    <text evidence="5">The sequence shown here is derived from an EMBL/GenBank/DDBJ whole genome shotgun (WGS) entry which is preliminary data.</text>
</comment>
<keyword evidence="3" id="KW-0227">DNA damage</keyword>
<dbReference type="GO" id="GO:0043139">
    <property type="term" value="F:5'-3' DNA helicase activity"/>
    <property type="evidence" value="ECO:0007669"/>
    <property type="project" value="UniProtKB-UniRule"/>
</dbReference>
<evidence type="ECO:0000256" key="1">
    <source>
        <dbReference type="ARBA" id="ARBA00022741"/>
    </source>
</evidence>
<comment type="miscellaneous">
    <text evidence="3">In the RecBCD complex, RecB has a slow 3'-5' helicase, an exonuclease activity and loads RecA onto ssDNA, RecD has a fast 5'-3' helicase activity, while RecC stimulates the ATPase and processivity of the RecB helicase and contributes to recognition of the Chi site.</text>
</comment>
<keyword evidence="3" id="KW-0540">Nuclease</keyword>
<proteinExistence type="inferred from homology"/>
<keyword evidence="2 3" id="KW-0067">ATP-binding</keyword>
<keyword evidence="6" id="KW-1185">Reference proteome</keyword>
<dbReference type="Pfam" id="PF13604">
    <property type="entry name" value="AAA_30"/>
    <property type="match status" value="1"/>
</dbReference>
<dbReference type="EC" id="5.6.2.3" evidence="3"/>
<dbReference type="Gene3D" id="3.40.50.300">
    <property type="entry name" value="P-loop containing nucleotide triphosphate hydrolases"/>
    <property type="match status" value="3"/>
</dbReference>
<dbReference type="PANTHER" id="PTHR43788:SF6">
    <property type="entry name" value="DNA HELICASE B"/>
    <property type="match status" value="1"/>
</dbReference>
<dbReference type="GO" id="GO:0016887">
    <property type="term" value="F:ATP hydrolysis activity"/>
    <property type="evidence" value="ECO:0007669"/>
    <property type="project" value="RHEA"/>
</dbReference>
<dbReference type="CDD" id="cd17933">
    <property type="entry name" value="DEXSc_RecD-like"/>
    <property type="match status" value="1"/>
</dbReference>
<keyword evidence="3" id="KW-0269">Exonuclease</keyword>
<accession>A0A1T0CWN3</accession>
<protein>
    <recommendedName>
        <fullName evidence="3">RecBCD enzyme subunit RecD</fullName>
        <ecNumber evidence="3">5.6.2.3</ecNumber>
    </recommendedName>
    <alternativeName>
        <fullName evidence="3">DNA 5'-3' helicase subunit RecD</fullName>
    </alternativeName>
    <alternativeName>
        <fullName evidence="3">Exonuclease V subunit RecD</fullName>
        <shortName evidence="3">ExoV subunit RecD</shortName>
    </alternativeName>
    <alternativeName>
        <fullName evidence="3">Helicase/nuclease RecBCD subunit RecD</fullName>
    </alternativeName>
</protein>
<keyword evidence="3" id="KW-0234">DNA repair</keyword>
<comment type="function">
    <text evidence="3">A helicase/nuclease that prepares dsDNA breaks (DSB) for recombinational DNA repair. Binds to DSBs and unwinds DNA via a highly rapid and processive ATP-dependent bidirectional helicase activity. Unwinds dsDNA until it encounters a Chi (crossover hotspot instigator) sequence from the 3' direction. Cuts ssDNA a few nucleotides 3' to the Chi site. The properties and activities of the enzyme are changed at Chi. The Chi-altered holoenzyme produces a long 3'-ssDNA overhang and facilitates RecA-binding to the ssDNA for homologous DNA recombination and repair. Holoenzyme degrades any linearized DNA that is unable to undergo homologous recombination. In the holoenzyme this subunit has ssDNA-dependent ATPase and 5'-3' helicase activity. When added to pre-assembled RecBC greatly stimulates nuclease activity and augments holoenzyme processivity. Negatively regulates the RecA-loading ability of RecBCD.</text>
</comment>
<dbReference type="GO" id="GO:0009338">
    <property type="term" value="C:exodeoxyribonuclease V complex"/>
    <property type="evidence" value="ECO:0007669"/>
    <property type="project" value="InterPro"/>
</dbReference>
<dbReference type="GO" id="GO:0017116">
    <property type="term" value="F:single-stranded DNA helicase activity"/>
    <property type="evidence" value="ECO:0007669"/>
    <property type="project" value="TreeGrafter"/>
</dbReference>
<comment type="similarity">
    <text evidence="3">Belongs to the RecD family.</text>
</comment>
<dbReference type="CDD" id="cd18809">
    <property type="entry name" value="SF1_C_RecD"/>
    <property type="match status" value="1"/>
</dbReference>
<keyword evidence="3" id="KW-0347">Helicase</keyword>
<dbReference type="Pfam" id="PF13538">
    <property type="entry name" value="UvrD_C_2"/>
    <property type="match status" value="1"/>
</dbReference>
<evidence type="ECO:0000259" key="4">
    <source>
        <dbReference type="Pfam" id="PF13538"/>
    </source>
</evidence>
<dbReference type="SUPFAM" id="SSF52540">
    <property type="entry name" value="P-loop containing nucleoside triphosphate hydrolases"/>
    <property type="match status" value="1"/>
</dbReference>
<gene>
    <name evidence="3" type="primary">recD</name>
    <name evidence="5" type="ORF">B0681_02480</name>
</gene>
<comment type="subunit">
    <text evidence="3">Heterotrimer of RecB, RecC and RecD. All subunits contribute to DNA-binding.</text>
</comment>
<dbReference type="GO" id="GO:0003677">
    <property type="term" value="F:DNA binding"/>
    <property type="evidence" value="ECO:0007669"/>
    <property type="project" value="UniProtKB-UniRule"/>
</dbReference>
<dbReference type="AlphaFoldDB" id="A0A1T0CWN3"/>
<evidence type="ECO:0000256" key="2">
    <source>
        <dbReference type="ARBA" id="ARBA00022840"/>
    </source>
</evidence>
<feature type="binding site" evidence="3">
    <location>
        <begin position="270"/>
        <end position="277"/>
    </location>
    <ligand>
        <name>ATP</name>
        <dbReference type="ChEBI" id="CHEBI:30616"/>
    </ligand>
</feature>
<keyword evidence="3" id="KW-0413">Isomerase</keyword>
<dbReference type="STRING" id="573983.B0681_02480"/>
<dbReference type="InterPro" id="IPR006344">
    <property type="entry name" value="RecD"/>
</dbReference>
<dbReference type="GO" id="GO:0000724">
    <property type="term" value="P:double-strand break repair via homologous recombination"/>
    <property type="evidence" value="ECO:0007669"/>
    <property type="project" value="UniProtKB-UniRule"/>
</dbReference>
<evidence type="ECO:0000256" key="3">
    <source>
        <dbReference type="HAMAP-Rule" id="MF_01487"/>
    </source>
</evidence>
<feature type="domain" description="UvrD-like helicase C-terminal" evidence="4">
    <location>
        <begin position="609"/>
        <end position="656"/>
    </location>
</feature>
<dbReference type="InterPro" id="IPR027785">
    <property type="entry name" value="UvrD-like_helicase_C"/>
</dbReference>
<dbReference type="HAMAP" id="MF_01487">
    <property type="entry name" value="RecD"/>
    <property type="match status" value="1"/>
</dbReference>
<name>A0A1T0CWN3_9GAMM</name>
<keyword evidence="3" id="KW-0238">DNA-binding</keyword>
<evidence type="ECO:0000313" key="6">
    <source>
        <dbReference type="Proteomes" id="UP000190683"/>
    </source>
</evidence>
<keyword evidence="3" id="KW-0378">Hydrolase</keyword>
<dbReference type="Proteomes" id="UP000190683">
    <property type="component" value="Unassembled WGS sequence"/>
</dbReference>
<dbReference type="PANTHER" id="PTHR43788">
    <property type="entry name" value="DNA2/NAM7 HELICASE FAMILY MEMBER"/>
    <property type="match status" value="1"/>
</dbReference>
<dbReference type="RefSeq" id="WP_078317142.1">
    <property type="nucleotide sequence ID" value="NZ_MUYV01000001.1"/>
</dbReference>
<dbReference type="GO" id="GO:0008854">
    <property type="term" value="F:exodeoxyribonuclease V activity"/>
    <property type="evidence" value="ECO:0007669"/>
    <property type="project" value="InterPro"/>
</dbReference>
<evidence type="ECO:0000313" key="5">
    <source>
        <dbReference type="EMBL" id="OOS26746.1"/>
    </source>
</evidence>
<dbReference type="GO" id="GO:0005524">
    <property type="term" value="F:ATP binding"/>
    <property type="evidence" value="ECO:0007669"/>
    <property type="project" value="UniProtKB-UniRule"/>
</dbReference>
<sequence>MTSDIIARYVTHRINDNAKWYANKAVLAADFSLAVAEAECYHLLQSALLSELESGHTVLVIDDRAAFDALFAESVLSAWQQCCVRAAIDTLSLFDQTDGITALTQSIMQLHELSKINDPASLKRLVDERLMLHRKQWIDHGISARQIEMFTELLMTLLRMCHLFFTKIDSLDAFIDLLQSSAFFANVLPLNAAHPSHHQAPICYVNQGGALHLWTNRAYHAEANLLAHIRRISQTKVAKLGIRALPDGLNPKQVAAIDLISNQAFALITGGPGTGKTYTVAQIVIALSQLDNAGSVRLGLAAPTGKAAQRMSESLLAALPKDLNIQMPEPKTIHRLLGIGSSGMPRHHAQNPLAFDVLIIDEASMLGTELASQLFAAVASGCRVILLGDAHQLAAVDAGAVLADLCHIPKMQSLRVHLTESRRFSDHSGVGRLAKLINTNDAKIDFSQVKTMIDTDLALEFINTDDQQISDLYEDLAASYQAYFNATQTLRFGFEKYDEKRANQAVQDLFGILNRYRILCPSHLGALGDEAINAYLTQAHQRFQKIPPSRSPWYHGRVVMITKNLYELGLFNGDVGICLWAASGLVVYFEGKQQAIAVDMLSDMVVSTAYAITVHKSQGSEWQAVAMVFDDHHARLLSKELIYTAVTRAKSQVRLYGSQTALMQAINTPTMRQTGLALIASLQDAPK</sequence>
<dbReference type="EMBL" id="MUYV01000001">
    <property type="protein sequence ID" value="OOS26746.1"/>
    <property type="molecule type" value="Genomic_DNA"/>
</dbReference>
<dbReference type="NCBIfam" id="TIGR01447">
    <property type="entry name" value="recD"/>
    <property type="match status" value="1"/>
</dbReference>
<comment type="catalytic activity">
    <reaction evidence="3">
        <text>ATP + H2O = ADP + phosphate + H(+)</text>
        <dbReference type="Rhea" id="RHEA:13065"/>
        <dbReference type="ChEBI" id="CHEBI:15377"/>
        <dbReference type="ChEBI" id="CHEBI:15378"/>
        <dbReference type="ChEBI" id="CHEBI:30616"/>
        <dbReference type="ChEBI" id="CHEBI:43474"/>
        <dbReference type="ChEBI" id="CHEBI:456216"/>
        <dbReference type="EC" id="5.6.2.3"/>
    </reaction>
</comment>
<keyword evidence="1 3" id="KW-0547">Nucleotide-binding</keyword>
<organism evidence="5 6">
    <name type="scientific">Moraxella porci DSM 25326</name>
    <dbReference type="NCBI Taxonomy" id="573983"/>
    <lineage>
        <taxon>Bacteria</taxon>
        <taxon>Pseudomonadati</taxon>
        <taxon>Pseudomonadota</taxon>
        <taxon>Gammaproteobacteria</taxon>
        <taxon>Moraxellales</taxon>
        <taxon>Moraxellaceae</taxon>
        <taxon>Moraxella</taxon>
    </lineage>
</organism>
<dbReference type="InterPro" id="IPR050534">
    <property type="entry name" value="Coronavir_polyprotein_1ab"/>
</dbReference>
<dbReference type="InterPro" id="IPR027417">
    <property type="entry name" value="P-loop_NTPase"/>
</dbReference>
<reference evidence="5 6" key="1">
    <citation type="submission" date="2017-02" db="EMBL/GenBank/DDBJ databases">
        <title>Draft genome sequence of Moraxella porci CCUG 54912T type strain.</title>
        <authorList>
            <person name="Salva-Serra F."/>
            <person name="Engstrom-Jakobsson H."/>
            <person name="Thorell K."/>
            <person name="Jaen-Luchoro D."/>
            <person name="Gonzales-Siles L."/>
            <person name="Karlsson R."/>
            <person name="Yazdan S."/>
            <person name="Boulund F."/>
            <person name="Johnning A."/>
            <person name="Engstrand L."/>
            <person name="Kristiansson E."/>
            <person name="Moore E."/>
        </authorList>
    </citation>
    <scope>NUCLEOTIDE SEQUENCE [LARGE SCALE GENOMIC DNA]</scope>
    <source>
        <strain evidence="5 6">CCUG 54912</strain>
    </source>
</reference>